<reference evidence="2" key="1">
    <citation type="submission" date="2016-05" db="EMBL/GenBank/DDBJ databases">
        <authorList>
            <person name="Behera P."/>
            <person name="Vaishampayan P."/>
            <person name="Singh N."/>
            <person name="Raina V."/>
            <person name="Suar M."/>
            <person name="Pattnaik A."/>
            <person name="Rastogi G."/>
        </authorList>
    </citation>
    <scope>NUCLEOTIDE SEQUENCE [LARGE SCALE GENOMIC DNA]</scope>
    <source>
        <strain evidence="2">MP23</strain>
    </source>
</reference>
<dbReference type="GO" id="GO:0019634">
    <property type="term" value="P:organic phosphonate metabolic process"/>
    <property type="evidence" value="ECO:0007669"/>
    <property type="project" value="InterPro"/>
</dbReference>
<dbReference type="InterPro" id="IPR009609">
    <property type="entry name" value="Phosphonate_metab_PhnG"/>
</dbReference>
<dbReference type="OrthoDB" id="530475at2"/>
<keyword evidence="2" id="KW-1185">Reference proteome</keyword>
<dbReference type="STRING" id="1691903.A9B99_20730"/>
<dbReference type="AlphaFoldDB" id="A0A1B7L5U7"/>
<dbReference type="Proteomes" id="UP000078225">
    <property type="component" value="Unassembled WGS sequence"/>
</dbReference>
<proteinExistence type="predicted"/>
<keyword evidence="1" id="KW-0456">Lyase</keyword>
<dbReference type="NCBIfam" id="TIGR03293">
    <property type="entry name" value="PhnG_redo"/>
    <property type="match status" value="1"/>
</dbReference>
<accession>A0A1B7L5U7</accession>
<protein>
    <submittedName>
        <fullName evidence="1">Phosphonate C-P lyase system protein PhnG</fullName>
    </submittedName>
</protein>
<sequence length="149" mass="16919">MEKQTERQHWMSVLAHSQDDELARYWKPLNLSPEWTALREPECGMARVQARAGDTGQRFVVGDVTITRAAIRLAEGLCGFSYVMGRRKAHAERCAVLDALLQHPAFYKLILEQVITPLAANRAERQQQRAREIAGSKVDFFTLVRGENP</sequence>
<dbReference type="GO" id="GO:0015716">
    <property type="term" value="P:organic phosphonate transport"/>
    <property type="evidence" value="ECO:0007669"/>
    <property type="project" value="InterPro"/>
</dbReference>
<gene>
    <name evidence="1" type="ORF">A9B99_20730</name>
</gene>
<evidence type="ECO:0000313" key="1">
    <source>
        <dbReference type="EMBL" id="OAT77635.1"/>
    </source>
</evidence>
<dbReference type="RefSeq" id="WP_036103369.1">
    <property type="nucleotide sequence ID" value="NZ_JBDJAE010000022.1"/>
</dbReference>
<organism evidence="1 2">
    <name type="scientific">Mangrovibacter phragmitis</name>
    <dbReference type="NCBI Taxonomy" id="1691903"/>
    <lineage>
        <taxon>Bacteria</taxon>
        <taxon>Pseudomonadati</taxon>
        <taxon>Pseudomonadota</taxon>
        <taxon>Gammaproteobacteria</taxon>
        <taxon>Enterobacterales</taxon>
        <taxon>Enterobacteriaceae</taxon>
        <taxon>Mangrovibacter</taxon>
    </lineage>
</organism>
<evidence type="ECO:0000313" key="2">
    <source>
        <dbReference type="Proteomes" id="UP000078225"/>
    </source>
</evidence>
<name>A0A1B7L5U7_9ENTR</name>
<comment type="caution">
    <text evidence="1">The sequence shown here is derived from an EMBL/GenBank/DDBJ whole genome shotgun (WGS) entry which is preliminary data.</text>
</comment>
<dbReference type="Pfam" id="PF06754">
    <property type="entry name" value="PhnG"/>
    <property type="match status" value="1"/>
</dbReference>
<dbReference type="GO" id="GO:0016829">
    <property type="term" value="F:lyase activity"/>
    <property type="evidence" value="ECO:0007669"/>
    <property type="project" value="UniProtKB-KW"/>
</dbReference>
<dbReference type="EMBL" id="LYRP01000006">
    <property type="protein sequence ID" value="OAT77635.1"/>
    <property type="molecule type" value="Genomic_DNA"/>
</dbReference>